<sequence length="156" mass="17915">MAVVECLENRGYELDLNDALTVMKIFADYELFEKSANLENLAIKKTENIYLGPPNEALYDLIRLRPNELKKRYTFDILGLKARCCRLRKLPKKLAEACVMHLCEAVSRGVFQSWATKFFLDLTGCEFPVLCCEKIIENLKNEDLRNICLADTEPSS</sequence>
<accession>A0ABD2XBJ6</accession>
<dbReference type="Proteomes" id="UP001627154">
    <property type="component" value="Unassembled WGS sequence"/>
</dbReference>
<gene>
    <name evidence="1" type="ORF">TKK_005026</name>
</gene>
<reference evidence="1 2" key="1">
    <citation type="journal article" date="2024" name="bioRxiv">
        <title>A reference genome for Trichogramma kaykai: A tiny desert-dwelling parasitoid wasp with competing sex-ratio distorters.</title>
        <authorList>
            <person name="Culotta J."/>
            <person name="Lindsey A.R."/>
        </authorList>
    </citation>
    <scope>NUCLEOTIDE SEQUENCE [LARGE SCALE GENOMIC DNA]</scope>
    <source>
        <strain evidence="1 2">KSX58</strain>
    </source>
</reference>
<evidence type="ECO:0000313" key="2">
    <source>
        <dbReference type="Proteomes" id="UP001627154"/>
    </source>
</evidence>
<name>A0ABD2XBJ6_9HYME</name>
<evidence type="ECO:0000313" key="1">
    <source>
        <dbReference type="EMBL" id="KAL3402026.1"/>
    </source>
</evidence>
<dbReference type="AlphaFoldDB" id="A0ABD2XBJ6"/>
<proteinExistence type="predicted"/>
<organism evidence="1 2">
    <name type="scientific">Trichogramma kaykai</name>
    <dbReference type="NCBI Taxonomy" id="54128"/>
    <lineage>
        <taxon>Eukaryota</taxon>
        <taxon>Metazoa</taxon>
        <taxon>Ecdysozoa</taxon>
        <taxon>Arthropoda</taxon>
        <taxon>Hexapoda</taxon>
        <taxon>Insecta</taxon>
        <taxon>Pterygota</taxon>
        <taxon>Neoptera</taxon>
        <taxon>Endopterygota</taxon>
        <taxon>Hymenoptera</taxon>
        <taxon>Apocrita</taxon>
        <taxon>Proctotrupomorpha</taxon>
        <taxon>Chalcidoidea</taxon>
        <taxon>Trichogrammatidae</taxon>
        <taxon>Trichogramma</taxon>
    </lineage>
</organism>
<comment type="caution">
    <text evidence="1">The sequence shown here is derived from an EMBL/GenBank/DDBJ whole genome shotgun (WGS) entry which is preliminary data.</text>
</comment>
<protein>
    <submittedName>
        <fullName evidence="1">Uncharacterized protein</fullName>
    </submittedName>
</protein>
<keyword evidence="2" id="KW-1185">Reference proteome</keyword>
<dbReference type="EMBL" id="JBJJXI010000041">
    <property type="protein sequence ID" value="KAL3402026.1"/>
    <property type="molecule type" value="Genomic_DNA"/>
</dbReference>